<evidence type="ECO:0000256" key="3">
    <source>
        <dbReference type="ARBA" id="ARBA00009464"/>
    </source>
</evidence>
<evidence type="ECO:0000256" key="4">
    <source>
        <dbReference type="ARBA" id="ARBA00011738"/>
    </source>
</evidence>
<dbReference type="RefSeq" id="WP_322459252.1">
    <property type="nucleotide sequence ID" value="NZ_WNVC01001019.1"/>
</dbReference>
<sequence length="141" mass="15077">NEEITAIGIENPKIAVAALNPHGSDNGLFGNEEKEALIPAILEAKELGINAIGPVPADSIFHLGKSGIYDAILSLYHDQGHIACKTFDFDKTISLTLGLPFLRASVDHGTAFDIAGKNLAQAISMVESVIVSCDYWNLMNK</sequence>
<dbReference type="EMBL" id="WNVC01001019">
    <property type="protein sequence ID" value="MDZ5001097.1"/>
    <property type="molecule type" value="Genomic_DNA"/>
</dbReference>
<comment type="similarity">
    <text evidence="3">Belongs to the PdxA family. PdxA2 subfamily.</text>
</comment>
<dbReference type="Gene3D" id="3.40.718.10">
    <property type="entry name" value="Isopropylmalate Dehydrogenase"/>
    <property type="match status" value="1"/>
</dbReference>
<organism evidence="12 13">
    <name type="scientific">Clostridium perfringens</name>
    <dbReference type="NCBI Taxonomy" id="1502"/>
    <lineage>
        <taxon>Bacteria</taxon>
        <taxon>Bacillati</taxon>
        <taxon>Bacillota</taxon>
        <taxon>Clostridia</taxon>
        <taxon>Eubacteriales</taxon>
        <taxon>Clostridiaceae</taxon>
        <taxon>Clostridium</taxon>
    </lineage>
</organism>
<dbReference type="PANTHER" id="PTHR30004:SF6">
    <property type="entry name" value="D-THREONATE 4-PHOSPHATE DEHYDROGENASE"/>
    <property type="match status" value="1"/>
</dbReference>
<evidence type="ECO:0000256" key="11">
    <source>
        <dbReference type="ARBA" id="ARBA00049355"/>
    </source>
</evidence>
<dbReference type="GO" id="GO:0051287">
    <property type="term" value="F:NAD binding"/>
    <property type="evidence" value="ECO:0007669"/>
    <property type="project" value="InterPro"/>
</dbReference>
<evidence type="ECO:0000256" key="6">
    <source>
        <dbReference type="ARBA" id="ARBA00016951"/>
    </source>
</evidence>
<comment type="caution">
    <text evidence="12">The sequence shown here is derived from an EMBL/GenBank/DDBJ whole genome shotgun (WGS) entry which is preliminary data.</text>
</comment>
<evidence type="ECO:0000256" key="10">
    <source>
        <dbReference type="ARBA" id="ARBA00023277"/>
    </source>
</evidence>
<dbReference type="GO" id="GO:0016491">
    <property type="term" value="F:oxidoreductase activity"/>
    <property type="evidence" value="ECO:0007669"/>
    <property type="project" value="UniProtKB-KW"/>
</dbReference>
<evidence type="ECO:0000313" key="12">
    <source>
        <dbReference type="EMBL" id="MDZ5001097.1"/>
    </source>
</evidence>
<dbReference type="SUPFAM" id="SSF53659">
    <property type="entry name" value="Isocitrate/Isopropylmalate dehydrogenase-like"/>
    <property type="match status" value="1"/>
</dbReference>
<evidence type="ECO:0000256" key="2">
    <source>
        <dbReference type="ARBA" id="ARBA00003324"/>
    </source>
</evidence>
<dbReference type="AlphaFoldDB" id="A0AAW9IK44"/>
<evidence type="ECO:0000313" key="13">
    <source>
        <dbReference type="Proteomes" id="UP001291306"/>
    </source>
</evidence>
<evidence type="ECO:0000256" key="5">
    <source>
        <dbReference type="ARBA" id="ARBA00012116"/>
    </source>
</evidence>
<comment type="subunit">
    <text evidence="4">Homodimer.</text>
</comment>
<comment type="cofactor">
    <cofactor evidence="1">
        <name>a divalent metal cation</name>
        <dbReference type="ChEBI" id="CHEBI:60240"/>
    </cofactor>
</comment>
<gene>
    <name evidence="12" type="ORF">GNF79_18950</name>
</gene>
<keyword evidence="7" id="KW-0479">Metal-binding</keyword>
<keyword evidence="10" id="KW-0119">Carbohydrate metabolism</keyword>
<evidence type="ECO:0000256" key="7">
    <source>
        <dbReference type="ARBA" id="ARBA00022723"/>
    </source>
</evidence>
<dbReference type="PANTHER" id="PTHR30004">
    <property type="entry name" value="4-HYDROXYTHREONINE-4-PHOSPHATE DEHYDROGENASE"/>
    <property type="match status" value="1"/>
</dbReference>
<evidence type="ECO:0000256" key="8">
    <source>
        <dbReference type="ARBA" id="ARBA00023002"/>
    </source>
</evidence>
<evidence type="ECO:0000256" key="9">
    <source>
        <dbReference type="ARBA" id="ARBA00023027"/>
    </source>
</evidence>
<dbReference type="Proteomes" id="UP001291306">
    <property type="component" value="Unassembled WGS sequence"/>
</dbReference>
<reference evidence="12" key="1">
    <citation type="submission" date="2019-11" db="EMBL/GenBank/DDBJ databases">
        <title>Characterization of Clostridium perfringens isolates from swine manure treated agricultural soils.</title>
        <authorList>
            <person name="Wushke S.T."/>
        </authorList>
    </citation>
    <scope>NUCLEOTIDE SEQUENCE</scope>
    <source>
        <strain evidence="12">X26</strain>
    </source>
</reference>
<dbReference type="EC" id="1.1.1.408" evidence="5"/>
<keyword evidence="9" id="KW-0520">NAD</keyword>
<accession>A0AAW9IK44</accession>
<proteinExistence type="inferred from homology"/>
<feature type="non-terminal residue" evidence="12">
    <location>
        <position position="1"/>
    </location>
</feature>
<dbReference type="Pfam" id="PF04166">
    <property type="entry name" value="PdxA"/>
    <property type="match status" value="1"/>
</dbReference>
<dbReference type="InterPro" id="IPR005255">
    <property type="entry name" value="PdxA_fam"/>
</dbReference>
<comment type="catalytic activity">
    <reaction evidence="11">
        <text>4-O-phospho-D-threonate + NAD(+) = dihydroxyacetone phosphate + CO2 + NADH</text>
        <dbReference type="Rhea" id="RHEA:52396"/>
        <dbReference type="ChEBI" id="CHEBI:16526"/>
        <dbReference type="ChEBI" id="CHEBI:57540"/>
        <dbReference type="ChEBI" id="CHEBI:57642"/>
        <dbReference type="ChEBI" id="CHEBI:57945"/>
        <dbReference type="ChEBI" id="CHEBI:136590"/>
        <dbReference type="EC" id="1.1.1.408"/>
    </reaction>
</comment>
<dbReference type="GO" id="GO:0046872">
    <property type="term" value="F:metal ion binding"/>
    <property type="evidence" value="ECO:0007669"/>
    <property type="project" value="UniProtKB-KW"/>
</dbReference>
<protein>
    <recommendedName>
        <fullName evidence="6">Putative D-threonate 4-phosphate dehydrogenase</fullName>
        <ecNumber evidence="5">1.1.1.408</ecNumber>
    </recommendedName>
</protein>
<name>A0AAW9IK44_CLOPF</name>
<evidence type="ECO:0000256" key="1">
    <source>
        <dbReference type="ARBA" id="ARBA00001968"/>
    </source>
</evidence>
<comment type="function">
    <text evidence="2">Catalyzes the NAD-dependent oxidation and subsequent decarboxylation of D-threonate 4-phosphate to produce dihydroxyacetone phosphate (DHAP).</text>
</comment>
<keyword evidence="8" id="KW-0560">Oxidoreductase</keyword>